<feature type="chain" id="PRO_5041456283" description="DUF1501 domain-containing protein" evidence="1">
    <location>
        <begin position="21"/>
        <end position="523"/>
    </location>
</feature>
<keyword evidence="1" id="KW-0732">Signal</keyword>
<evidence type="ECO:0000313" key="2">
    <source>
        <dbReference type="EMBL" id="GLR17200.1"/>
    </source>
</evidence>
<dbReference type="InterPro" id="IPR026444">
    <property type="entry name" value="Secre_tail"/>
</dbReference>
<sequence length="523" mass="56861">MKRRNFLKYTSAGVVIPSLAGGIGAKALGFTPLTSALAATPMNDKVVVMIYLAGGNDGLNTVVPLDQLSKLNNARPHVIMPDSSLLKLDGTNVALHPAMAGFKDLFDEDRLQIIQSVGYPNQDFSHFRSADIWMSGSDADVVISNGVPGRYLNYEYPNYPADYPNDEMTDPLAIELGWSGSMIFQGQTNSMGMVINSADDFYNLIQEEVEPAPDTNAGERIEYIRLIAQQSQVYGKVVKEAAAKVTSQGSYPESDLAQQLKVVARLIAGGLKTKMYMVTLDGFDTHDYQVENSDKTQGPHAELLRELSEGVSAFMKDCDGLGVSDRVMGMTFSEFGRRIISNASGGTDHGAAAPQFLFGNHVASGVLGENPDIPNNPMYDDNLEMQYDFRQVYASIFEQWLCLESGDRSGILLNDFDTLPITSTAICSPSGTHEINQKAGKSLIEVSPNPVSGVAKIKFVSTGSPLIVRLYDVRGSQVGELLRGSYPSGKHSFIWDSSVIPAGNYFVRITGANFDQSKKLVKI</sequence>
<dbReference type="Proteomes" id="UP001156666">
    <property type="component" value="Unassembled WGS sequence"/>
</dbReference>
<evidence type="ECO:0000313" key="3">
    <source>
        <dbReference type="Proteomes" id="UP001156666"/>
    </source>
</evidence>
<dbReference type="Pfam" id="PF07394">
    <property type="entry name" value="DUF1501"/>
    <property type="match status" value="1"/>
</dbReference>
<dbReference type="PANTHER" id="PTHR43737:SF1">
    <property type="entry name" value="DUF1501 DOMAIN-CONTAINING PROTEIN"/>
    <property type="match status" value="1"/>
</dbReference>
<evidence type="ECO:0000256" key="1">
    <source>
        <dbReference type="SAM" id="SignalP"/>
    </source>
</evidence>
<proteinExistence type="predicted"/>
<name>A0AA37SNY4_9BACT</name>
<organism evidence="2 3">
    <name type="scientific">Portibacter lacus</name>
    <dbReference type="NCBI Taxonomy" id="1099794"/>
    <lineage>
        <taxon>Bacteria</taxon>
        <taxon>Pseudomonadati</taxon>
        <taxon>Bacteroidota</taxon>
        <taxon>Saprospiria</taxon>
        <taxon>Saprospirales</taxon>
        <taxon>Haliscomenobacteraceae</taxon>
        <taxon>Portibacter</taxon>
    </lineage>
</organism>
<accession>A0AA37SNY4</accession>
<evidence type="ECO:0008006" key="4">
    <source>
        <dbReference type="Google" id="ProtNLM"/>
    </source>
</evidence>
<dbReference type="RefSeq" id="WP_235293924.1">
    <property type="nucleotide sequence ID" value="NZ_BSOH01000010.1"/>
</dbReference>
<dbReference type="EMBL" id="BSOH01000010">
    <property type="protein sequence ID" value="GLR17200.1"/>
    <property type="molecule type" value="Genomic_DNA"/>
</dbReference>
<dbReference type="AlphaFoldDB" id="A0AA37SNY4"/>
<comment type="caution">
    <text evidence="2">The sequence shown here is derived from an EMBL/GenBank/DDBJ whole genome shotgun (WGS) entry which is preliminary data.</text>
</comment>
<dbReference type="InterPro" id="IPR010869">
    <property type="entry name" value="DUF1501"/>
</dbReference>
<gene>
    <name evidence="2" type="ORF">GCM10007940_18150</name>
</gene>
<feature type="signal peptide" evidence="1">
    <location>
        <begin position="1"/>
        <end position="20"/>
    </location>
</feature>
<protein>
    <recommendedName>
        <fullName evidence="4">DUF1501 domain-containing protein</fullName>
    </recommendedName>
</protein>
<dbReference type="PANTHER" id="PTHR43737">
    <property type="entry name" value="BLL7424 PROTEIN"/>
    <property type="match status" value="1"/>
</dbReference>
<dbReference type="NCBIfam" id="TIGR04183">
    <property type="entry name" value="Por_Secre_tail"/>
    <property type="match status" value="1"/>
</dbReference>
<reference evidence="2" key="1">
    <citation type="journal article" date="2014" name="Int. J. Syst. Evol. Microbiol.">
        <title>Complete genome sequence of Corynebacterium casei LMG S-19264T (=DSM 44701T), isolated from a smear-ripened cheese.</title>
        <authorList>
            <consortium name="US DOE Joint Genome Institute (JGI-PGF)"/>
            <person name="Walter F."/>
            <person name="Albersmeier A."/>
            <person name="Kalinowski J."/>
            <person name="Ruckert C."/>
        </authorList>
    </citation>
    <scope>NUCLEOTIDE SEQUENCE</scope>
    <source>
        <strain evidence="2">NBRC 108769</strain>
    </source>
</reference>
<reference evidence="2" key="2">
    <citation type="submission" date="2023-01" db="EMBL/GenBank/DDBJ databases">
        <title>Draft genome sequence of Portibacter lacus strain NBRC 108769.</title>
        <authorList>
            <person name="Sun Q."/>
            <person name="Mori K."/>
        </authorList>
    </citation>
    <scope>NUCLEOTIDE SEQUENCE</scope>
    <source>
        <strain evidence="2">NBRC 108769</strain>
    </source>
</reference>
<keyword evidence="3" id="KW-1185">Reference proteome</keyword>